<reference evidence="2 3" key="1">
    <citation type="journal article" date="2015" name="Genome Biol. Evol.">
        <title>Comparative Genomics of a Bacterivorous Green Alga Reveals Evolutionary Causalities and Consequences of Phago-Mixotrophic Mode of Nutrition.</title>
        <authorList>
            <person name="Burns J.A."/>
            <person name="Paasch A."/>
            <person name="Narechania A."/>
            <person name="Kim E."/>
        </authorList>
    </citation>
    <scope>NUCLEOTIDE SEQUENCE [LARGE SCALE GENOMIC DNA]</scope>
    <source>
        <strain evidence="2 3">PLY_AMNH</strain>
    </source>
</reference>
<evidence type="ECO:0000313" key="2">
    <source>
        <dbReference type="EMBL" id="KAK3256315.1"/>
    </source>
</evidence>
<evidence type="ECO:0000256" key="1">
    <source>
        <dbReference type="SAM" id="MobiDB-lite"/>
    </source>
</evidence>
<evidence type="ECO:0000313" key="3">
    <source>
        <dbReference type="Proteomes" id="UP001190700"/>
    </source>
</evidence>
<dbReference type="AlphaFoldDB" id="A0AAE0FB11"/>
<protein>
    <submittedName>
        <fullName evidence="2">Uncharacterized protein</fullName>
    </submittedName>
</protein>
<keyword evidence="3" id="KW-1185">Reference proteome</keyword>
<feature type="region of interest" description="Disordered" evidence="1">
    <location>
        <begin position="1"/>
        <end position="36"/>
    </location>
</feature>
<dbReference type="Proteomes" id="UP001190700">
    <property type="component" value="Unassembled WGS sequence"/>
</dbReference>
<organism evidence="2 3">
    <name type="scientific">Cymbomonas tetramitiformis</name>
    <dbReference type="NCBI Taxonomy" id="36881"/>
    <lineage>
        <taxon>Eukaryota</taxon>
        <taxon>Viridiplantae</taxon>
        <taxon>Chlorophyta</taxon>
        <taxon>Pyramimonadophyceae</taxon>
        <taxon>Pyramimonadales</taxon>
        <taxon>Pyramimonadaceae</taxon>
        <taxon>Cymbomonas</taxon>
    </lineage>
</organism>
<comment type="caution">
    <text evidence="2">The sequence shown here is derived from an EMBL/GenBank/DDBJ whole genome shotgun (WGS) entry which is preliminary data.</text>
</comment>
<feature type="compositionally biased region" description="Basic and acidic residues" evidence="1">
    <location>
        <begin position="7"/>
        <end position="24"/>
    </location>
</feature>
<accession>A0AAE0FB11</accession>
<feature type="compositionally biased region" description="Basic and acidic residues" evidence="1">
    <location>
        <begin position="291"/>
        <end position="310"/>
    </location>
</feature>
<name>A0AAE0FB11_9CHLO</name>
<feature type="region of interest" description="Disordered" evidence="1">
    <location>
        <begin position="280"/>
        <end position="327"/>
    </location>
</feature>
<sequence>MSGEDFSNLKDFPHLPKKPGESTDKVSTPDPSPSKEDLLRSILHLQRQQAEEQRLLREQLRRQAVINESLEAQIAAAAAKPVASDTGGGATRTAEQLLERRRKLAYVREAKANPFPRRPASLTPRVPQMYDLHGNKTCDALAKKSNSSMKYESLVLGPSMSYLYDVVAYGNISLDSAEAGDETLETLHQRLHEMMNSVQGVYSMLSNRWTMLELRAQLEADPSSSQRGGAEALCSKLQFVEDRVYSALDGIVADEVLQQWLDNFDKSRGTAMLNTTSKLAANAETGGGRWKPPDKGGGRHKDDKHEDKKPLGKGGEGGRGAKPAADG</sequence>
<dbReference type="EMBL" id="LGRX02021779">
    <property type="protein sequence ID" value="KAK3256315.1"/>
    <property type="molecule type" value="Genomic_DNA"/>
</dbReference>
<proteinExistence type="predicted"/>
<gene>
    <name evidence="2" type="ORF">CYMTET_34543</name>
</gene>